<feature type="region of interest" description="Disordered" evidence="2">
    <location>
        <begin position="526"/>
        <end position="567"/>
    </location>
</feature>
<dbReference type="InterPro" id="IPR003870">
    <property type="entry name" value="DUF222"/>
</dbReference>
<protein>
    <submittedName>
        <fullName evidence="4">DUF222 domain-containing protein</fullName>
    </submittedName>
</protein>
<sequence>MERIRHGQAGGNELPLPVEASTLYEPAQPGVALSALAAALASVPASSNSQELVNEIRVLEDLKSAITARQARAAVALDLAQRREQAEAGVPTAEQGRGVAAQVALARRESPNRGSRLLGLAKALVTEMPRTMAALETGQLNEWRATLLVKETACLSVEDRFAVDEELAPDAGTFNGSGDRNIVAAAKAAAYRRDPRSVTQRASHAAAERRVSLRPAPDTMTILTALLPVAQGVAAYAALTRQADSARSTGDGRNRGQIMADTLVERVTGTPGGISGIDLQLVMTDRTLFQGDSEPARIQGYGIVPAEWARVLLTDGSGGHGAPPASKRQDTSEKLVWSGADSARTPLTTPHEQPEPTRLSTSRDQPTPHTTPHEQPQPTSRKRAGSTSLAGTPPAPSNAAFAGSSSQSHLDTDALEQEEFRVLIRRLYTAPGSGELLTMDSKARIFPHRLRRFIETRDHTCRTPYCDAPIRHLDHVVPWHDGGTTTMNNGAGLCEACNHNKENPGWSSSTSDGQTHTLEVRTPTGHVYQSKAPPLPGHEHTLPPAGHGSLPSAGHEHTLLPAGREKP</sequence>
<feature type="domain" description="HNH nuclease" evidence="3">
    <location>
        <begin position="449"/>
        <end position="499"/>
    </location>
</feature>
<feature type="compositionally biased region" description="Basic and acidic residues" evidence="2">
    <location>
        <begin position="554"/>
        <end position="567"/>
    </location>
</feature>
<evidence type="ECO:0000313" key="4">
    <source>
        <dbReference type="EMBL" id="MEO3940618.1"/>
    </source>
</evidence>
<dbReference type="Pfam" id="PF01844">
    <property type="entry name" value="HNH"/>
    <property type="match status" value="1"/>
</dbReference>
<comment type="similarity">
    <text evidence="1">Belongs to the Rv1128c/1148c/1588c/1702c/1945/3466 family.</text>
</comment>
<dbReference type="InterPro" id="IPR003615">
    <property type="entry name" value="HNH_nuc"/>
</dbReference>
<evidence type="ECO:0000256" key="2">
    <source>
        <dbReference type="SAM" id="MobiDB-lite"/>
    </source>
</evidence>
<feature type="region of interest" description="Disordered" evidence="2">
    <location>
        <begin position="315"/>
        <end position="412"/>
    </location>
</feature>
<proteinExistence type="inferred from homology"/>
<feature type="compositionally biased region" description="Low complexity" evidence="2">
    <location>
        <begin position="365"/>
        <end position="379"/>
    </location>
</feature>
<dbReference type="RefSeq" id="WP_347782087.1">
    <property type="nucleotide sequence ID" value="NZ_JBBMFV010000004.1"/>
</dbReference>
<dbReference type="CDD" id="cd00085">
    <property type="entry name" value="HNHc"/>
    <property type="match status" value="1"/>
</dbReference>
<evidence type="ECO:0000259" key="3">
    <source>
        <dbReference type="SMART" id="SM00507"/>
    </source>
</evidence>
<keyword evidence="5" id="KW-1185">Reference proteome</keyword>
<organism evidence="4 5">
    <name type="scientific">Paenarthrobacter nicotinovorans</name>
    <name type="common">Arthrobacter nicotinovorans</name>
    <dbReference type="NCBI Taxonomy" id="29320"/>
    <lineage>
        <taxon>Bacteria</taxon>
        <taxon>Bacillati</taxon>
        <taxon>Actinomycetota</taxon>
        <taxon>Actinomycetes</taxon>
        <taxon>Micrococcales</taxon>
        <taxon>Micrococcaceae</taxon>
        <taxon>Paenarthrobacter</taxon>
    </lineage>
</organism>
<reference evidence="4 5" key="1">
    <citation type="journal article" date="2024" name="Appl. Microbiol. Biotechnol.">
        <title>Biosynthetic gene clusters with biotechnological applications in novel Antarctic isolates from Actinomycetota.</title>
        <authorList>
            <person name="Bruna P."/>
            <person name="Nunez-Montero K."/>
            <person name="Contreras M.J."/>
            <person name="Leal K."/>
            <person name="Garcia M."/>
            <person name="Abanto M."/>
            <person name="Barrientos L."/>
        </authorList>
    </citation>
    <scope>NUCLEOTIDE SEQUENCE [LARGE SCALE GENOMIC DNA]</scope>
    <source>
        <strain evidence="4 5">Se16.17</strain>
    </source>
</reference>
<dbReference type="Pfam" id="PF02720">
    <property type="entry name" value="DUF222"/>
    <property type="match status" value="1"/>
</dbReference>
<evidence type="ECO:0000256" key="1">
    <source>
        <dbReference type="ARBA" id="ARBA00023450"/>
    </source>
</evidence>
<dbReference type="Proteomes" id="UP001448614">
    <property type="component" value="Unassembled WGS sequence"/>
</dbReference>
<gene>
    <name evidence="4" type="ORF">V3C41_06000</name>
</gene>
<comment type="caution">
    <text evidence="4">The sequence shown here is derived from an EMBL/GenBank/DDBJ whole genome shotgun (WGS) entry which is preliminary data.</text>
</comment>
<dbReference type="EMBL" id="JBBMFV010000004">
    <property type="protein sequence ID" value="MEO3940618.1"/>
    <property type="molecule type" value="Genomic_DNA"/>
</dbReference>
<dbReference type="SMART" id="SM00507">
    <property type="entry name" value="HNHc"/>
    <property type="match status" value="1"/>
</dbReference>
<accession>A0ABV0GQ59</accession>
<evidence type="ECO:0000313" key="5">
    <source>
        <dbReference type="Proteomes" id="UP001448614"/>
    </source>
</evidence>
<name>A0ABV0GQ59_PAENI</name>
<dbReference type="Gene3D" id="1.10.30.50">
    <property type="match status" value="1"/>
</dbReference>
<dbReference type="InterPro" id="IPR002711">
    <property type="entry name" value="HNH"/>
</dbReference>